<name>A0A0C3A4Z7_9AGAM</name>
<keyword evidence="10" id="KW-1185">Reference proteome</keyword>
<reference evidence="9 10" key="1">
    <citation type="submission" date="2014-04" db="EMBL/GenBank/DDBJ databases">
        <authorList>
            <consortium name="DOE Joint Genome Institute"/>
            <person name="Kuo A."/>
            <person name="Kohler A."/>
            <person name="Nagy L.G."/>
            <person name="Floudas D."/>
            <person name="Copeland A."/>
            <person name="Barry K.W."/>
            <person name="Cichocki N."/>
            <person name="Veneault-Fourrey C."/>
            <person name="LaButti K."/>
            <person name="Lindquist E.A."/>
            <person name="Lipzen A."/>
            <person name="Lundell T."/>
            <person name="Morin E."/>
            <person name="Murat C."/>
            <person name="Sun H."/>
            <person name="Tunlid A."/>
            <person name="Henrissat B."/>
            <person name="Grigoriev I.V."/>
            <person name="Hibbett D.S."/>
            <person name="Martin F."/>
            <person name="Nordberg H.P."/>
            <person name="Cantor M.N."/>
            <person name="Hua S.X."/>
        </authorList>
    </citation>
    <scope>NUCLEOTIDE SEQUENCE [LARGE SCALE GENOMIC DNA]</scope>
    <source>
        <strain evidence="9 10">Foug A</strain>
    </source>
</reference>
<evidence type="ECO:0000256" key="4">
    <source>
        <dbReference type="ARBA" id="ARBA00022722"/>
    </source>
</evidence>
<keyword evidence="4" id="KW-0540">Nuclease</keyword>
<evidence type="ECO:0000256" key="2">
    <source>
        <dbReference type="ARBA" id="ARBA00004123"/>
    </source>
</evidence>
<evidence type="ECO:0000256" key="7">
    <source>
        <dbReference type="ARBA" id="ARBA00023242"/>
    </source>
</evidence>
<dbReference type="GO" id="GO:0016787">
    <property type="term" value="F:hydrolase activity"/>
    <property type="evidence" value="ECO:0007669"/>
    <property type="project" value="UniProtKB-KW"/>
</dbReference>
<dbReference type="InterPro" id="IPR027806">
    <property type="entry name" value="HARBI1_dom"/>
</dbReference>
<sequence>MPHNLWIVDYVIGVPGSLHDSTLFSHTRIFCHPQAFLGANEWIWADTMYPSLTWCVVPFKKPSGRELAVDLKFFNYHLSSIRVCSEHFFGSLKGRFQSLRELRFQIQNQTNLDYANMWICCCLILHNMIIDIEEELGLSASADTYNTKAQGWGESLVNGNQSEASENDDEYVGSPGQIFRNHVKDILLRSCVL</sequence>
<evidence type="ECO:0000256" key="3">
    <source>
        <dbReference type="ARBA" id="ARBA00006958"/>
    </source>
</evidence>
<evidence type="ECO:0000256" key="1">
    <source>
        <dbReference type="ARBA" id="ARBA00001968"/>
    </source>
</evidence>
<evidence type="ECO:0000259" key="8">
    <source>
        <dbReference type="Pfam" id="PF13359"/>
    </source>
</evidence>
<dbReference type="PANTHER" id="PTHR22930:SF85">
    <property type="entry name" value="GH03217P-RELATED"/>
    <property type="match status" value="1"/>
</dbReference>
<dbReference type="Proteomes" id="UP000053989">
    <property type="component" value="Unassembled WGS sequence"/>
</dbReference>
<comment type="cofactor">
    <cofactor evidence="1">
        <name>a divalent metal cation</name>
        <dbReference type="ChEBI" id="CHEBI:60240"/>
    </cofactor>
</comment>
<dbReference type="Pfam" id="PF13359">
    <property type="entry name" value="DDE_Tnp_4"/>
    <property type="match status" value="1"/>
</dbReference>
<dbReference type="GO" id="GO:0046872">
    <property type="term" value="F:metal ion binding"/>
    <property type="evidence" value="ECO:0007669"/>
    <property type="project" value="UniProtKB-KW"/>
</dbReference>
<dbReference type="EMBL" id="KN822069">
    <property type="protein sequence ID" value="KIM59777.1"/>
    <property type="molecule type" value="Genomic_DNA"/>
</dbReference>
<reference evidence="10" key="2">
    <citation type="submission" date="2015-01" db="EMBL/GenBank/DDBJ databases">
        <title>Evolutionary Origins and Diversification of the Mycorrhizal Mutualists.</title>
        <authorList>
            <consortium name="DOE Joint Genome Institute"/>
            <consortium name="Mycorrhizal Genomics Consortium"/>
            <person name="Kohler A."/>
            <person name="Kuo A."/>
            <person name="Nagy L.G."/>
            <person name="Floudas D."/>
            <person name="Copeland A."/>
            <person name="Barry K.W."/>
            <person name="Cichocki N."/>
            <person name="Veneault-Fourrey C."/>
            <person name="LaButti K."/>
            <person name="Lindquist E.A."/>
            <person name="Lipzen A."/>
            <person name="Lundell T."/>
            <person name="Morin E."/>
            <person name="Murat C."/>
            <person name="Riley R."/>
            <person name="Ohm R."/>
            <person name="Sun H."/>
            <person name="Tunlid A."/>
            <person name="Henrissat B."/>
            <person name="Grigoriev I.V."/>
            <person name="Hibbett D.S."/>
            <person name="Martin F."/>
        </authorList>
    </citation>
    <scope>NUCLEOTIDE SEQUENCE [LARGE SCALE GENOMIC DNA]</scope>
    <source>
        <strain evidence="10">Foug A</strain>
    </source>
</reference>
<feature type="domain" description="DDE Tnp4" evidence="8">
    <location>
        <begin position="3"/>
        <end position="127"/>
    </location>
</feature>
<accession>A0A0C3A4Z7</accession>
<evidence type="ECO:0000256" key="5">
    <source>
        <dbReference type="ARBA" id="ARBA00022723"/>
    </source>
</evidence>
<keyword evidence="6" id="KW-0378">Hydrolase</keyword>
<dbReference type="InParanoid" id="A0A0C3A4Z7"/>
<gene>
    <name evidence="9" type="ORF">SCLCIDRAFT_125429</name>
</gene>
<evidence type="ECO:0000313" key="9">
    <source>
        <dbReference type="EMBL" id="KIM59777.1"/>
    </source>
</evidence>
<comment type="subcellular location">
    <subcellularLocation>
        <location evidence="2">Nucleus</location>
    </subcellularLocation>
</comment>
<dbReference type="HOGENOM" id="CLU_018552_9_0_1"/>
<comment type="similarity">
    <text evidence="3">Belongs to the HARBI1 family.</text>
</comment>
<protein>
    <recommendedName>
        <fullName evidence="8">DDE Tnp4 domain-containing protein</fullName>
    </recommendedName>
</protein>
<dbReference type="PANTHER" id="PTHR22930">
    <property type="match status" value="1"/>
</dbReference>
<evidence type="ECO:0000313" key="10">
    <source>
        <dbReference type="Proteomes" id="UP000053989"/>
    </source>
</evidence>
<dbReference type="InterPro" id="IPR045249">
    <property type="entry name" value="HARBI1-like"/>
</dbReference>
<keyword evidence="5" id="KW-0479">Metal-binding</keyword>
<proteinExistence type="inferred from homology"/>
<dbReference type="GO" id="GO:0004518">
    <property type="term" value="F:nuclease activity"/>
    <property type="evidence" value="ECO:0007669"/>
    <property type="project" value="UniProtKB-KW"/>
</dbReference>
<organism evidence="9 10">
    <name type="scientific">Scleroderma citrinum Foug A</name>
    <dbReference type="NCBI Taxonomy" id="1036808"/>
    <lineage>
        <taxon>Eukaryota</taxon>
        <taxon>Fungi</taxon>
        <taxon>Dikarya</taxon>
        <taxon>Basidiomycota</taxon>
        <taxon>Agaricomycotina</taxon>
        <taxon>Agaricomycetes</taxon>
        <taxon>Agaricomycetidae</taxon>
        <taxon>Boletales</taxon>
        <taxon>Sclerodermatineae</taxon>
        <taxon>Sclerodermataceae</taxon>
        <taxon>Scleroderma</taxon>
    </lineage>
</organism>
<dbReference type="GO" id="GO:0005634">
    <property type="term" value="C:nucleus"/>
    <property type="evidence" value="ECO:0007669"/>
    <property type="project" value="UniProtKB-SubCell"/>
</dbReference>
<dbReference type="AlphaFoldDB" id="A0A0C3A4Z7"/>
<keyword evidence="7" id="KW-0539">Nucleus</keyword>
<dbReference type="OrthoDB" id="2649667at2759"/>
<evidence type="ECO:0000256" key="6">
    <source>
        <dbReference type="ARBA" id="ARBA00022801"/>
    </source>
</evidence>